<feature type="compositionally biased region" description="Polar residues" evidence="1">
    <location>
        <begin position="265"/>
        <end position="275"/>
    </location>
</feature>
<feature type="compositionally biased region" description="Polar residues" evidence="1">
    <location>
        <begin position="22"/>
        <end position="32"/>
    </location>
</feature>
<dbReference type="EMBL" id="MU150239">
    <property type="protein sequence ID" value="KAF9466878.1"/>
    <property type="molecule type" value="Genomic_DNA"/>
</dbReference>
<feature type="compositionally biased region" description="Low complexity" evidence="1">
    <location>
        <begin position="621"/>
        <end position="638"/>
    </location>
</feature>
<reference evidence="2" key="1">
    <citation type="submission" date="2020-11" db="EMBL/GenBank/DDBJ databases">
        <authorList>
            <consortium name="DOE Joint Genome Institute"/>
            <person name="Ahrendt S."/>
            <person name="Riley R."/>
            <person name="Andreopoulos W."/>
            <person name="Labutti K."/>
            <person name="Pangilinan J."/>
            <person name="Ruiz-Duenas F.J."/>
            <person name="Barrasa J.M."/>
            <person name="Sanchez-Garcia M."/>
            <person name="Camarero S."/>
            <person name="Miyauchi S."/>
            <person name="Serrano A."/>
            <person name="Linde D."/>
            <person name="Babiker R."/>
            <person name="Drula E."/>
            <person name="Ayuso-Fernandez I."/>
            <person name="Pacheco R."/>
            <person name="Padilla G."/>
            <person name="Ferreira P."/>
            <person name="Barriuso J."/>
            <person name="Kellner H."/>
            <person name="Castanera R."/>
            <person name="Alfaro M."/>
            <person name="Ramirez L."/>
            <person name="Pisabarro A.G."/>
            <person name="Kuo A."/>
            <person name="Tritt A."/>
            <person name="Lipzen A."/>
            <person name="He G."/>
            <person name="Yan M."/>
            <person name="Ng V."/>
            <person name="Cullen D."/>
            <person name="Martin F."/>
            <person name="Rosso M.-N."/>
            <person name="Henrissat B."/>
            <person name="Hibbett D."/>
            <person name="Martinez A.T."/>
            <person name="Grigoriev I.V."/>
        </authorList>
    </citation>
    <scope>NUCLEOTIDE SEQUENCE</scope>
    <source>
        <strain evidence="2">CBS 247.69</strain>
    </source>
</reference>
<dbReference type="GO" id="GO:0003779">
    <property type="term" value="F:actin binding"/>
    <property type="evidence" value="ECO:0007669"/>
    <property type="project" value="TreeGrafter"/>
</dbReference>
<feature type="compositionally biased region" description="Basic and acidic residues" evidence="1">
    <location>
        <begin position="377"/>
        <end position="386"/>
    </location>
</feature>
<comment type="caution">
    <text evidence="2">The sequence shown here is derived from an EMBL/GenBank/DDBJ whole genome shotgun (WGS) entry which is preliminary data.</text>
</comment>
<sequence>MAVLAPPDWKQLYPPREHTMDAPNSNNATPRQRLSPANEHQPQGQHHPHIQQMHPPQQQQQPPQQPYSYPVQQQPQGSWTPSIAAAPFYPSFYQNHQQQQSPQPYPAQIPQQTPYFDPANAQLAQWAYQQMMFNAQHGFPPIPHQQRNVNSAGSNDYFAQNQLTPTFNPFPSGTPPPHQNHRSGAGDHQQQQGQPGQYPGFHPYRRTGRQHQHQQQHTPDGNDWRPGVPGPPHPPYARPDASGSTSSVNSSSSQRQRTNSNQSGHSGHTTPSANGSIRGRNISPSLSSSNRSSPSPASSSGSTAAGQIRVPHHRGSSSTSSTSTATSTRPTALSPSSSTTATSSTSASTPPTSTSTITPTPRPVRPSPLSQGNFTAAEKRMSRDDSDPIFDPAPSASMLRSGGLKGRLRRALSFNAAQTLREEETSDDDASIKASAVYGGGASSSKLNPKTPAIITSAVGKSGGGGGVATARGSAETGDDAASTATVQTKKKGRAASLFNSRLNASTDNISLSSTVSSASVMIRKLGSMGKLARRNSLAGITSLFKDKDKNKDKDGEGKDKKGKKKDGKASAKGEASVASVSHVTAELDRSSSGDWSVGPEMNGLSPAAKLARQHTLKSNAEAAARAKAQQEAAAKAASETKANGVNGAGVPAWDRNTATRQGSVSPVKGGVGIRVNEDGTKVLVEEDEEESDDGDYPQQSFHEGWDDDSEDWDVDGDGDGDEDMTIRVGLERSSLDDGPVYQEEPEPWAVDIRRSVERARKPAKGILKYAESYDQQAYLSEQPNPNRVRSNSYNSHPGHTSELGPLARIPSPDPDHIDGLHKHPHSGTHTPSTPPPSLPPLSFDTSMSIDSPKEPSTPTNASHNQNPLAPHPPEKSTAVFTNPSFNSSAPALSTIGSSPMMLTHRSATAPSKRLAFASNLSVYDTFSASVYDRRSEPATWSRLTPALAQRIKEELNSYKMEEMEVHASSRIHTQFFV</sequence>
<feature type="compositionally biased region" description="Low complexity" evidence="1">
    <location>
        <begin position="316"/>
        <end position="359"/>
    </location>
</feature>
<accession>A0A9P5YBF5</accession>
<gene>
    <name evidence="2" type="ORF">BDZ94DRAFT_1305754</name>
</gene>
<feature type="compositionally biased region" description="Basic residues" evidence="1">
    <location>
        <begin position="203"/>
        <end position="214"/>
    </location>
</feature>
<evidence type="ECO:0000256" key="1">
    <source>
        <dbReference type="SAM" id="MobiDB-lite"/>
    </source>
</evidence>
<name>A0A9P5YBF5_9AGAR</name>
<evidence type="ECO:0000313" key="2">
    <source>
        <dbReference type="EMBL" id="KAF9466878.1"/>
    </source>
</evidence>
<feature type="compositionally biased region" description="Polar residues" evidence="1">
    <location>
        <begin position="145"/>
        <end position="171"/>
    </location>
</feature>
<feature type="compositionally biased region" description="Low complexity" evidence="1">
    <location>
        <begin position="189"/>
        <end position="200"/>
    </location>
</feature>
<feature type="compositionally biased region" description="Basic and acidic residues" evidence="1">
    <location>
        <begin position="676"/>
        <end position="685"/>
    </location>
</feature>
<dbReference type="GO" id="GO:0030036">
    <property type="term" value="P:actin cytoskeleton organization"/>
    <property type="evidence" value="ECO:0007669"/>
    <property type="project" value="TreeGrafter"/>
</dbReference>
<dbReference type="PANTHER" id="PTHR12751">
    <property type="entry name" value="PHOSPHATASE AND ACTIN REGULATOR PHACTR"/>
    <property type="match status" value="1"/>
</dbReference>
<feature type="compositionally biased region" description="Basic and acidic residues" evidence="1">
    <location>
        <begin position="547"/>
        <end position="560"/>
    </location>
</feature>
<feature type="compositionally biased region" description="Low complexity" evidence="1">
    <location>
        <begin position="283"/>
        <end position="302"/>
    </location>
</feature>
<feature type="compositionally biased region" description="Pro residues" evidence="1">
    <location>
        <begin position="228"/>
        <end position="237"/>
    </location>
</feature>
<feature type="region of interest" description="Disordered" evidence="1">
    <location>
        <begin position="138"/>
        <end position="398"/>
    </location>
</feature>
<feature type="compositionally biased region" description="Low complexity" evidence="1">
    <location>
        <begin position="242"/>
        <end position="264"/>
    </location>
</feature>
<dbReference type="AlphaFoldDB" id="A0A9P5YBF5"/>
<keyword evidence="3" id="KW-1185">Reference proteome</keyword>
<dbReference type="PANTHER" id="PTHR12751:SF18">
    <property type="entry name" value="PHOSPHATASE AND ACTIN REGULATOR 1"/>
    <property type="match status" value="1"/>
</dbReference>
<feature type="compositionally biased region" description="Polar residues" evidence="1">
    <location>
        <begin position="844"/>
        <end position="868"/>
    </location>
</feature>
<feature type="region of interest" description="Disordered" evidence="1">
    <location>
        <begin position="547"/>
        <end position="754"/>
    </location>
</feature>
<proteinExistence type="predicted"/>
<feature type="region of interest" description="Disordered" evidence="1">
    <location>
        <begin position="461"/>
        <end position="488"/>
    </location>
</feature>
<feature type="compositionally biased region" description="Low complexity" evidence="1">
    <location>
        <begin position="40"/>
        <end position="76"/>
    </location>
</feature>
<dbReference type="OrthoDB" id="5563016at2759"/>
<feature type="compositionally biased region" description="Acidic residues" evidence="1">
    <location>
        <begin position="686"/>
        <end position="696"/>
    </location>
</feature>
<feature type="region of interest" description="Disordered" evidence="1">
    <location>
        <begin position="1"/>
        <end position="83"/>
    </location>
</feature>
<feature type="compositionally biased region" description="Acidic residues" evidence="1">
    <location>
        <begin position="706"/>
        <end position="724"/>
    </location>
</feature>
<organism evidence="2 3">
    <name type="scientific">Collybia nuda</name>
    <dbReference type="NCBI Taxonomy" id="64659"/>
    <lineage>
        <taxon>Eukaryota</taxon>
        <taxon>Fungi</taxon>
        <taxon>Dikarya</taxon>
        <taxon>Basidiomycota</taxon>
        <taxon>Agaricomycotina</taxon>
        <taxon>Agaricomycetes</taxon>
        <taxon>Agaricomycetidae</taxon>
        <taxon>Agaricales</taxon>
        <taxon>Tricholomatineae</taxon>
        <taxon>Clitocybaceae</taxon>
        <taxon>Collybia</taxon>
    </lineage>
</organism>
<feature type="region of interest" description="Disordered" evidence="1">
    <location>
        <begin position="777"/>
        <end position="885"/>
    </location>
</feature>
<protein>
    <submittedName>
        <fullName evidence="2">Uncharacterized protein</fullName>
    </submittedName>
</protein>
<dbReference type="Proteomes" id="UP000807353">
    <property type="component" value="Unassembled WGS sequence"/>
</dbReference>
<evidence type="ECO:0000313" key="3">
    <source>
        <dbReference type="Proteomes" id="UP000807353"/>
    </source>
</evidence>
<feature type="compositionally biased region" description="Polar residues" evidence="1">
    <location>
        <begin position="777"/>
        <end position="799"/>
    </location>
</feature>